<dbReference type="Pfam" id="PF01551">
    <property type="entry name" value="Peptidase_M23"/>
    <property type="match status" value="1"/>
</dbReference>
<feature type="region of interest" description="Disordered" evidence="1">
    <location>
        <begin position="389"/>
        <end position="471"/>
    </location>
</feature>
<dbReference type="PROSITE" id="PS51782">
    <property type="entry name" value="LYSM"/>
    <property type="match status" value="4"/>
</dbReference>
<proteinExistence type="predicted"/>
<feature type="compositionally biased region" description="Pro residues" evidence="1">
    <location>
        <begin position="77"/>
        <end position="93"/>
    </location>
</feature>
<dbReference type="Gene3D" id="2.70.70.10">
    <property type="entry name" value="Glucose Permease (Domain IIA)"/>
    <property type="match status" value="1"/>
</dbReference>
<dbReference type="SUPFAM" id="SSF51261">
    <property type="entry name" value="Duplicated hybrid motif"/>
    <property type="match status" value="1"/>
</dbReference>
<feature type="region of interest" description="Disordered" evidence="1">
    <location>
        <begin position="26"/>
        <end position="94"/>
    </location>
</feature>
<dbReference type="AlphaFoldDB" id="A0A839ZUB2"/>
<evidence type="ECO:0000313" key="5">
    <source>
        <dbReference type="Proteomes" id="UP000530564"/>
    </source>
</evidence>
<dbReference type="PROSITE" id="PS51257">
    <property type="entry name" value="PROKAR_LIPOPROTEIN"/>
    <property type="match status" value="1"/>
</dbReference>
<feature type="domain" description="LysM" evidence="3">
    <location>
        <begin position="166"/>
        <end position="210"/>
    </location>
</feature>
<dbReference type="CDD" id="cd00118">
    <property type="entry name" value="LysM"/>
    <property type="match status" value="4"/>
</dbReference>
<dbReference type="Pfam" id="PF01476">
    <property type="entry name" value="LysM"/>
    <property type="match status" value="4"/>
</dbReference>
<evidence type="ECO:0000256" key="1">
    <source>
        <dbReference type="SAM" id="MobiDB-lite"/>
    </source>
</evidence>
<reference evidence="4 5" key="1">
    <citation type="submission" date="2020-08" db="EMBL/GenBank/DDBJ databases">
        <title>Genomic Encyclopedia of Type Strains, Phase IV (KMG-IV): sequencing the most valuable type-strain genomes for metagenomic binning, comparative biology and taxonomic classification.</title>
        <authorList>
            <person name="Goeker M."/>
        </authorList>
    </citation>
    <scope>NUCLEOTIDE SEQUENCE [LARGE SCALE GENOMIC DNA]</scope>
    <source>
        <strain evidence="4 5">DSM 21793</strain>
    </source>
</reference>
<dbReference type="InterPro" id="IPR011055">
    <property type="entry name" value="Dup_hybrid_motif"/>
</dbReference>
<evidence type="ECO:0000256" key="2">
    <source>
        <dbReference type="SAM" id="SignalP"/>
    </source>
</evidence>
<comment type="caution">
    <text evidence="4">The sequence shown here is derived from an EMBL/GenBank/DDBJ whole genome shotgun (WGS) entry which is preliminary data.</text>
</comment>
<name>A0A839ZUB2_9CAUL</name>
<feature type="chain" id="PRO_5032296465" evidence="2">
    <location>
        <begin position="20"/>
        <end position="606"/>
    </location>
</feature>
<gene>
    <name evidence="4" type="ORF">GGQ61_000295</name>
</gene>
<feature type="signal peptide" evidence="2">
    <location>
        <begin position="1"/>
        <end position="19"/>
    </location>
</feature>
<keyword evidence="2" id="KW-0732">Signal</keyword>
<dbReference type="InterPro" id="IPR050570">
    <property type="entry name" value="Cell_wall_metabolism_enzyme"/>
</dbReference>
<keyword evidence="4" id="KW-0378">Hydrolase</keyword>
<feature type="region of interest" description="Disordered" evidence="1">
    <location>
        <begin position="225"/>
        <end position="259"/>
    </location>
</feature>
<feature type="domain" description="LysM" evidence="3">
    <location>
        <begin position="330"/>
        <end position="374"/>
    </location>
</feature>
<dbReference type="RefSeq" id="WP_183769604.1">
    <property type="nucleotide sequence ID" value="NZ_JACIDK010000001.1"/>
</dbReference>
<keyword evidence="5" id="KW-1185">Reference proteome</keyword>
<dbReference type="Gene3D" id="3.10.350.10">
    <property type="entry name" value="LysM domain"/>
    <property type="match status" value="4"/>
</dbReference>
<evidence type="ECO:0000259" key="3">
    <source>
        <dbReference type="PROSITE" id="PS51782"/>
    </source>
</evidence>
<evidence type="ECO:0000313" key="4">
    <source>
        <dbReference type="EMBL" id="MBB3889598.1"/>
    </source>
</evidence>
<dbReference type="CDD" id="cd12797">
    <property type="entry name" value="M23_peptidase"/>
    <property type="match status" value="1"/>
</dbReference>
<feature type="region of interest" description="Disordered" evidence="1">
    <location>
        <begin position="585"/>
        <end position="606"/>
    </location>
</feature>
<dbReference type="SMART" id="SM00257">
    <property type="entry name" value="LysM"/>
    <property type="match status" value="4"/>
</dbReference>
<feature type="compositionally biased region" description="Pro residues" evidence="1">
    <location>
        <begin position="392"/>
        <end position="459"/>
    </location>
</feature>
<dbReference type="PANTHER" id="PTHR21666">
    <property type="entry name" value="PEPTIDASE-RELATED"/>
    <property type="match status" value="1"/>
</dbReference>
<dbReference type="InterPro" id="IPR018392">
    <property type="entry name" value="LysM"/>
</dbReference>
<dbReference type="GO" id="GO:0004222">
    <property type="term" value="F:metalloendopeptidase activity"/>
    <property type="evidence" value="ECO:0007669"/>
    <property type="project" value="TreeGrafter"/>
</dbReference>
<dbReference type="Proteomes" id="UP000530564">
    <property type="component" value="Unassembled WGS sequence"/>
</dbReference>
<dbReference type="SUPFAM" id="SSF54106">
    <property type="entry name" value="LysM domain"/>
    <property type="match status" value="4"/>
</dbReference>
<accession>A0A839ZUB2</accession>
<feature type="compositionally biased region" description="Pro residues" evidence="1">
    <location>
        <begin position="233"/>
        <end position="244"/>
    </location>
</feature>
<sequence length="606" mass="63522">MTLSLSRTVLFLLAGTALTACTTVEPVRPNFPTRPNPAPSQPPPSAPPVVRPAEPLPEARPTPPVSTTPLPSIQPARPLPPPTTTPALPPAPPAMQTVTRTTVAGRVVDTAGPAKDYTVKKGDNLDAIARMLGTDRKQLAEDNNLKAPYALRPGQVLKGPRTANSKAYVVESGDTLFAIARRFSVTAAAIAEANERDVDAPLSPGQRLILPDGYKDKGPTVVRTQVPVASSYEPPPATTPPYTPPRATQPAPSPPVVDQPATTVRMRVTGKVIDTTGKPKSYTVKKGDNLDAIARSLDTTRKDLADDNKLKAPYALQPGQVLKGPATKAKAYVAGQGDTLALIARRFGVTQKALADANGLRVGASIKAGRQLILPAGYRDRGPIREEVAAPRPAPAPPPPPYTPPPAPYTPPAATTPPPYTPPPATTPAPAYPTPVRPAPPPPPPPPKPSTPAPTPSSPAPASGAPTDAQISSFGRGRFVWPVRGDIVSDYGPKGTGQRNDGINIRSSQGETVRAAAAGDVVYAGDQVPGFGNLVLIKHADGWVTAYGHLARVEVKMQQKVVQGQQVGQVGSTGGVSEPQLHFEVRYAPTPQERARPIDPKLVLPK</sequence>
<feature type="domain" description="LysM" evidence="3">
    <location>
        <begin position="115"/>
        <end position="159"/>
    </location>
</feature>
<feature type="domain" description="LysM" evidence="3">
    <location>
        <begin position="280"/>
        <end position="324"/>
    </location>
</feature>
<dbReference type="PANTHER" id="PTHR21666:SF270">
    <property type="entry name" value="MUREIN HYDROLASE ACTIVATOR ENVC"/>
    <property type="match status" value="1"/>
</dbReference>
<dbReference type="InterPro" id="IPR036779">
    <property type="entry name" value="LysM_dom_sf"/>
</dbReference>
<protein>
    <submittedName>
        <fullName evidence="4">Murein DD-endopeptidase MepM/ murein hydrolase activator NlpD</fullName>
    </submittedName>
</protein>
<dbReference type="EMBL" id="JACIDK010000001">
    <property type="protein sequence ID" value="MBB3889598.1"/>
    <property type="molecule type" value="Genomic_DNA"/>
</dbReference>
<organism evidence="4 5">
    <name type="scientific">Phenylobacterium haematophilum</name>
    <dbReference type="NCBI Taxonomy" id="98513"/>
    <lineage>
        <taxon>Bacteria</taxon>
        <taxon>Pseudomonadati</taxon>
        <taxon>Pseudomonadota</taxon>
        <taxon>Alphaproteobacteria</taxon>
        <taxon>Caulobacterales</taxon>
        <taxon>Caulobacteraceae</taxon>
        <taxon>Phenylobacterium</taxon>
    </lineage>
</organism>
<dbReference type="InterPro" id="IPR016047">
    <property type="entry name" value="M23ase_b-sheet_dom"/>
</dbReference>
<feature type="compositionally biased region" description="Pro residues" evidence="1">
    <location>
        <begin position="32"/>
        <end position="66"/>
    </location>
</feature>